<sequence length="399" mass="42481">MNLTSVEKRNVFLLASMQALFQTASVMVITLSGLVGLNLAADKRLATLPIAMMMVGAAASMIPASMLMQRFSRKNGFLLGTSLGCLAGLTAGAAIWLGHFWLFVFANALMGGYQAFAQYYRFAAADVASADFKSRAISWVIAGGVVAALAGPNIVRVTQGIGSVPFMLSYFALSAVSLIALLLVTRLSLPTFVIAESHGSSRTLLEIMRQPVFLTAMASSSVGYAVMIMVMTATPLAMQICGQPLGAAATVIQWHVLGMFVPSFFTGNLIRRFGVLPIMMLGIALLSGHVAIALTGIEFLHFLSGLTLLGVGWNFLFIGGTTLLTEAYRPAERAKIQATHDFLMFGAVSLASLSAGGLLNNWGWRSLNLATLPFLALVLLMVLGLGALRRKDRLVISAY</sequence>
<dbReference type="Pfam" id="PF07690">
    <property type="entry name" value="MFS_1"/>
    <property type="match status" value="1"/>
</dbReference>
<evidence type="ECO:0000256" key="3">
    <source>
        <dbReference type="ARBA" id="ARBA00023136"/>
    </source>
</evidence>
<dbReference type="InterPro" id="IPR036259">
    <property type="entry name" value="MFS_trans_sf"/>
</dbReference>
<feature type="transmembrane region" description="Helical" evidence="4">
    <location>
        <begin position="12"/>
        <end position="39"/>
    </location>
</feature>
<feature type="transmembrane region" description="Helical" evidence="4">
    <location>
        <begin position="245"/>
        <end position="266"/>
    </location>
</feature>
<evidence type="ECO:0000259" key="5">
    <source>
        <dbReference type="PROSITE" id="PS50850"/>
    </source>
</evidence>
<feature type="transmembrane region" description="Helical" evidence="4">
    <location>
        <begin position="273"/>
        <end position="294"/>
    </location>
</feature>
<reference evidence="6 7" key="1">
    <citation type="journal article" date="2011" name="Int. J. Syst. Evol. Microbiol.">
        <title>Description of Undibacterium oligocarboniphilum sp. nov., isolated from purified water, and Undibacterium pigrum strain CCUG 49012 as the type strain of Undibacterium parvum sp. nov., and emended descriptions of the genus Undibacterium and the species Undibacterium pigrum.</title>
        <authorList>
            <person name="Eder W."/>
            <person name="Wanner G."/>
            <person name="Ludwig W."/>
            <person name="Busse H.J."/>
            <person name="Ziemke-Kageler F."/>
            <person name="Lang E."/>
        </authorList>
    </citation>
    <scope>NUCLEOTIDE SEQUENCE [LARGE SCALE GENOMIC DNA]</scope>
    <source>
        <strain evidence="6 7">DSM 23061</strain>
    </source>
</reference>
<feature type="domain" description="Major facilitator superfamily (MFS) profile" evidence="5">
    <location>
        <begin position="211"/>
        <end position="399"/>
    </location>
</feature>
<name>A0A3Q9BNE0_9BURK</name>
<dbReference type="Gene3D" id="1.20.1250.20">
    <property type="entry name" value="MFS general substrate transporter like domains"/>
    <property type="match status" value="1"/>
</dbReference>
<feature type="transmembrane region" description="Helical" evidence="4">
    <location>
        <begin position="103"/>
        <end position="124"/>
    </location>
</feature>
<dbReference type="SUPFAM" id="SSF103473">
    <property type="entry name" value="MFS general substrate transporter"/>
    <property type="match status" value="1"/>
</dbReference>
<dbReference type="InterPro" id="IPR011701">
    <property type="entry name" value="MFS"/>
</dbReference>
<dbReference type="OrthoDB" id="8558006at2"/>
<gene>
    <name evidence="6" type="ORF">EJN92_02100</name>
</gene>
<dbReference type="EMBL" id="CP034464">
    <property type="protein sequence ID" value="AZP10915.1"/>
    <property type="molecule type" value="Genomic_DNA"/>
</dbReference>
<dbReference type="AlphaFoldDB" id="A0A3Q9BNE0"/>
<protein>
    <submittedName>
        <fullName evidence="6">MFS transporter</fullName>
    </submittedName>
</protein>
<keyword evidence="3 4" id="KW-0472">Membrane</keyword>
<organism evidence="6 7">
    <name type="scientific">Undibacterium parvum</name>
    <dbReference type="NCBI Taxonomy" id="401471"/>
    <lineage>
        <taxon>Bacteria</taxon>
        <taxon>Pseudomonadati</taxon>
        <taxon>Pseudomonadota</taxon>
        <taxon>Betaproteobacteria</taxon>
        <taxon>Burkholderiales</taxon>
        <taxon>Oxalobacteraceae</taxon>
        <taxon>Undibacterium</taxon>
    </lineage>
</organism>
<proteinExistence type="predicted"/>
<dbReference type="RefSeq" id="WP_126126314.1">
    <property type="nucleotide sequence ID" value="NZ_CP034464.1"/>
</dbReference>
<dbReference type="InterPro" id="IPR020846">
    <property type="entry name" value="MFS_dom"/>
</dbReference>
<dbReference type="PANTHER" id="PTHR23534">
    <property type="entry name" value="MFS PERMEASE"/>
    <property type="match status" value="1"/>
</dbReference>
<feature type="transmembrane region" description="Helical" evidence="4">
    <location>
        <begin position="300"/>
        <end position="321"/>
    </location>
</feature>
<keyword evidence="2 4" id="KW-1133">Transmembrane helix</keyword>
<keyword evidence="7" id="KW-1185">Reference proteome</keyword>
<evidence type="ECO:0000256" key="2">
    <source>
        <dbReference type="ARBA" id="ARBA00022989"/>
    </source>
</evidence>
<feature type="transmembrane region" description="Helical" evidence="4">
    <location>
        <begin position="45"/>
        <end position="64"/>
    </location>
</feature>
<accession>A0A3Q9BNE0</accession>
<dbReference type="GO" id="GO:0022857">
    <property type="term" value="F:transmembrane transporter activity"/>
    <property type="evidence" value="ECO:0007669"/>
    <property type="project" value="InterPro"/>
</dbReference>
<evidence type="ECO:0000313" key="7">
    <source>
        <dbReference type="Proteomes" id="UP000275663"/>
    </source>
</evidence>
<feature type="transmembrane region" description="Helical" evidence="4">
    <location>
        <begin position="342"/>
        <end position="363"/>
    </location>
</feature>
<evidence type="ECO:0000313" key="6">
    <source>
        <dbReference type="EMBL" id="AZP10915.1"/>
    </source>
</evidence>
<feature type="transmembrane region" description="Helical" evidence="4">
    <location>
        <begin position="369"/>
        <end position="388"/>
    </location>
</feature>
<dbReference type="KEGG" id="upv:EJN92_02100"/>
<evidence type="ECO:0000256" key="1">
    <source>
        <dbReference type="ARBA" id="ARBA00022692"/>
    </source>
</evidence>
<feature type="transmembrane region" description="Helical" evidence="4">
    <location>
        <begin position="136"/>
        <end position="155"/>
    </location>
</feature>
<dbReference type="Proteomes" id="UP000275663">
    <property type="component" value="Chromosome"/>
</dbReference>
<feature type="transmembrane region" description="Helical" evidence="4">
    <location>
        <begin position="167"/>
        <end position="189"/>
    </location>
</feature>
<feature type="transmembrane region" description="Helical" evidence="4">
    <location>
        <begin position="210"/>
        <end position="233"/>
    </location>
</feature>
<keyword evidence="1 4" id="KW-0812">Transmembrane</keyword>
<feature type="transmembrane region" description="Helical" evidence="4">
    <location>
        <begin position="76"/>
        <end position="97"/>
    </location>
</feature>
<dbReference type="PANTHER" id="PTHR23534:SF1">
    <property type="entry name" value="MAJOR FACILITATOR SUPERFAMILY PROTEIN"/>
    <property type="match status" value="1"/>
</dbReference>
<dbReference type="PROSITE" id="PS50850">
    <property type="entry name" value="MFS"/>
    <property type="match status" value="1"/>
</dbReference>
<evidence type="ECO:0000256" key="4">
    <source>
        <dbReference type="SAM" id="Phobius"/>
    </source>
</evidence>